<evidence type="ECO:0000259" key="2">
    <source>
        <dbReference type="Pfam" id="PF25583"/>
    </source>
</evidence>
<dbReference type="PANTHER" id="PTHR34580:SF1">
    <property type="entry name" value="PROTEIN PAFC"/>
    <property type="match status" value="1"/>
</dbReference>
<reference evidence="3" key="2">
    <citation type="journal article" date="2018" name="Nature">
        <title>A major lineage of non-tailed dsDNA viruses as unrecognized killers of marine bacteria.</title>
        <authorList>
            <person name="Kauffman K.M."/>
            <person name="Hussain F.A."/>
            <person name="Yang J."/>
            <person name="Arevalo P."/>
            <person name="Brown J.M."/>
            <person name="Chang W.K."/>
            <person name="VanInsberghe D."/>
            <person name="Elsherbini J."/>
            <person name="Sharma R.S."/>
            <person name="Cutler M.B."/>
            <person name="Kelly L."/>
            <person name="Polz M.F."/>
        </authorList>
    </citation>
    <scope>NUCLEOTIDE SEQUENCE</scope>
    <source>
        <strain evidence="3">10N.222.46.E12</strain>
    </source>
</reference>
<dbReference type="EMBL" id="MDBS01000056">
    <property type="protein sequence ID" value="PMP25473.1"/>
    <property type="molecule type" value="Genomic_DNA"/>
</dbReference>
<dbReference type="InterPro" id="IPR051534">
    <property type="entry name" value="CBASS_pafABC_assoc_protein"/>
</dbReference>
<proteinExistence type="predicted"/>
<dbReference type="PROSITE" id="PS52050">
    <property type="entry name" value="WYL"/>
    <property type="match status" value="1"/>
</dbReference>
<dbReference type="Pfam" id="PF13280">
    <property type="entry name" value="WYL"/>
    <property type="match status" value="1"/>
</dbReference>
<comment type="caution">
    <text evidence="3">The sequence shown here is derived from an EMBL/GenBank/DDBJ whole genome shotgun (WGS) entry which is preliminary data.</text>
</comment>
<reference evidence="3" key="1">
    <citation type="submission" date="2016-07" db="EMBL/GenBank/DDBJ databases">
        <authorList>
            <person name="Kauffman K."/>
            <person name="Arevalo P."/>
            <person name="Polz M.F."/>
        </authorList>
    </citation>
    <scope>NUCLEOTIDE SEQUENCE</scope>
    <source>
        <strain evidence="3">10N.222.46.E12</strain>
    </source>
</reference>
<dbReference type="PANTHER" id="PTHR34580">
    <property type="match status" value="1"/>
</dbReference>
<evidence type="ECO:0000259" key="1">
    <source>
        <dbReference type="Pfam" id="PF13280"/>
    </source>
</evidence>
<evidence type="ECO:0000313" key="3">
    <source>
        <dbReference type="EMBL" id="PMP25473.1"/>
    </source>
</evidence>
<dbReference type="InterPro" id="IPR026881">
    <property type="entry name" value="WYL_dom"/>
</dbReference>
<protein>
    <submittedName>
        <fullName evidence="3">WYL domain-containing protein</fullName>
    </submittedName>
</protein>
<name>A0A7Z1MFR9_9VIBR</name>
<dbReference type="InterPro" id="IPR057727">
    <property type="entry name" value="WCX_dom"/>
</dbReference>
<gene>
    <name evidence="3" type="ORF">BCS90_01665</name>
</gene>
<dbReference type="Pfam" id="PF25583">
    <property type="entry name" value="WCX"/>
    <property type="match status" value="1"/>
</dbReference>
<sequence length="357" mass="40865">MSTKAFGDFYCYLHCLTLLSTKEQGLTPKEYLDDVRKEPFYYRGDTSQEAQQKWAERILDSVYKYHGVQGSGPAGHSELLVRYGAASKARYKVKEGVDFDVNPGLSDSISMLGSIGNQLRERLLPSAGAKLNDALRLISRAKTTLNSAPFKIQVSCYDFVAPQVEQSVLYDIESALENRQVLSFDYNNHRCEVDPYASFVYQKVFYLVARERYKRSSNGSSMSGEMRTYTMHKINNIEIRSNQSFSMGNKSEFCLHAYLSTTKGKWVNGGETFEVLLKMMRGSEGNSKFVNEFKLSECQEIEETSKSHYIVRARARDSLDFKHWLIHNADCVEILEPLKLRQDVIRDLKQAMNVYSH</sequence>
<accession>A0A7Z1MFR9</accession>
<feature type="domain" description="WYL" evidence="1">
    <location>
        <begin position="168"/>
        <end position="238"/>
    </location>
</feature>
<organism evidence="3">
    <name type="scientific">Vibrio cyclitrophicus</name>
    <dbReference type="NCBI Taxonomy" id="47951"/>
    <lineage>
        <taxon>Bacteria</taxon>
        <taxon>Pseudomonadati</taxon>
        <taxon>Pseudomonadota</taxon>
        <taxon>Gammaproteobacteria</taxon>
        <taxon>Vibrionales</taxon>
        <taxon>Vibrionaceae</taxon>
        <taxon>Vibrio</taxon>
    </lineage>
</organism>
<dbReference type="RefSeq" id="WP_016798960.1">
    <property type="nucleotide sequence ID" value="NZ_CP090847.1"/>
</dbReference>
<feature type="domain" description="WCX" evidence="2">
    <location>
        <begin position="288"/>
        <end position="351"/>
    </location>
</feature>
<dbReference type="AlphaFoldDB" id="A0A7Z1MFR9"/>